<accession>A0A3B0WAN8</accession>
<sequence length="78" mass="8746">MLNSNQLEEMVKKIADVIPQSAGGVPLAVQEQVKIVLARTLEKMDLVSREEFDIQVAVLAKTRQKLEALEKKVSELEK</sequence>
<evidence type="ECO:0000313" key="1">
    <source>
        <dbReference type="EMBL" id="VAW47747.1"/>
    </source>
</evidence>
<gene>
    <name evidence="1" type="ORF">MNBD_GAMMA04-2307</name>
</gene>
<dbReference type="AlphaFoldDB" id="A0A3B0WAN8"/>
<dbReference type="InterPro" id="IPR007475">
    <property type="entry name" value="UbiK"/>
</dbReference>
<dbReference type="GO" id="GO:0005829">
    <property type="term" value="C:cytosol"/>
    <property type="evidence" value="ECO:0007669"/>
    <property type="project" value="TreeGrafter"/>
</dbReference>
<name>A0A3B0WAN8_9ZZZZ</name>
<protein>
    <recommendedName>
        <fullName evidence="2">Ubiquinone biosynthesis accessory factor UbiK</fullName>
    </recommendedName>
</protein>
<proteinExistence type="inferred from homology"/>
<dbReference type="Pfam" id="PF04380">
    <property type="entry name" value="BMFP"/>
    <property type="match status" value="1"/>
</dbReference>
<dbReference type="EMBL" id="UOFB01000217">
    <property type="protein sequence ID" value="VAW47747.1"/>
    <property type="molecule type" value="Genomic_DNA"/>
</dbReference>
<dbReference type="HAMAP" id="MF_02216">
    <property type="entry name" value="UbiK"/>
    <property type="match status" value="1"/>
</dbReference>
<evidence type="ECO:0008006" key="2">
    <source>
        <dbReference type="Google" id="ProtNLM"/>
    </source>
</evidence>
<reference evidence="1" key="1">
    <citation type="submission" date="2018-06" db="EMBL/GenBank/DDBJ databases">
        <authorList>
            <person name="Zhirakovskaya E."/>
        </authorList>
    </citation>
    <scope>NUCLEOTIDE SEQUENCE</scope>
</reference>
<dbReference type="PANTHER" id="PTHR38040:SF1">
    <property type="entry name" value="UBIQUINONE BIOSYNTHESIS ACCESSORY FACTOR UBIK"/>
    <property type="match status" value="1"/>
</dbReference>
<organism evidence="1">
    <name type="scientific">hydrothermal vent metagenome</name>
    <dbReference type="NCBI Taxonomy" id="652676"/>
    <lineage>
        <taxon>unclassified sequences</taxon>
        <taxon>metagenomes</taxon>
        <taxon>ecological metagenomes</taxon>
    </lineage>
</organism>
<dbReference type="PANTHER" id="PTHR38040">
    <property type="entry name" value="UBIQUINONE BIOSYNTHESIS ACCESSORY FACTOR UBIK"/>
    <property type="match status" value="1"/>
</dbReference>